<evidence type="ECO:0000313" key="2">
    <source>
        <dbReference type="Proteomes" id="UP000784294"/>
    </source>
</evidence>
<accession>A0A448WMU1</accession>
<reference evidence="1" key="1">
    <citation type="submission" date="2018-11" db="EMBL/GenBank/DDBJ databases">
        <authorList>
            <consortium name="Pathogen Informatics"/>
        </authorList>
    </citation>
    <scope>NUCLEOTIDE SEQUENCE</scope>
</reference>
<dbReference type="AlphaFoldDB" id="A0A448WMU1"/>
<dbReference type="EMBL" id="CAAALY010025772">
    <property type="protein sequence ID" value="VEL15754.1"/>
    <property type="molecule type" value="Genomic_DNA"/>
</dbReference>
<evidence type="ECO:0000313" key="1">
    <source>
        <dbReference type="EMBL" id="VEL15754.1"/>
    </source>
</evidence>
<organism evidence="1 2">
    <name type="scientific">Protopolystoma xenopodis</name>
    <dbReference type="NCBI Taxonomy" id="117903"/>
    <lineage>
        <taxon>Eukaryota</taxon>
        <taxon>Metazoa</taxon>
        <taxon>Spiralia</taxon>
        <taxon>Lophotrochozoa</taxon>
        <taxon>Platyhelminthes</taxon>
        <taxon>Monogenea</taxon>
        <taxon>Polyopisthocotylea</taxon>
        <taxon>Polystomatidea</taxon>
        <taxon>Polystomatidae</taxon>
        <taxon>Protopolystoma</taxon>
    </lineage>
</organism>
<name>A0A448WMU1_9PLAT</name>
<comment type="caution">
    <text evidence="1">The sequence shown here is derived from an EMBL/GenBank/DDBJ whole genome shotgun (WGS) entry which is preliminary data.</text>
</comment>
<sequence length="106" mass="12108">MHLFACYHLVIVPGRFQGKGTQRTFWLHGEYGEIVDPLPPNAKLLDLPTKPPQQLSNSSDWHLTCPNLLTLNDKIPLNKVCQSSSHKSHSFRHLLKSLFFLLLFST</sequence>
<proteinExistence type="predicted"/>
<protein>
    <submittedName>
        <fullName evidence="1">Uncharacterized protein</fullName>
    </submittedName>
</protein>
<gene>
    <name evidence="1" type="ORF">PXEA_LOCUS9194</name>
</gene>
<dbReference type="Proteomes" id="UP000784294">
    <property type="component" value="Unassembled WGS sequence"/>
</dbReference>
<keyword evidence="2" id="KW-1185">Reference proteome</keyword>